<feature type="domain" description="PUA" evidence="9">
    <location>
        <begin position="289"/>
        <end position="371"/>
    </location>
</feature>
<dbReference type="PROSITE" id="PS50890">
    <property type="entry name" value="PUA"/>
    <property type="match status" value="1"/>
</dbReference>
<evidence type="ECO:0000313" key="11">
    <source>
        <dbReference type="Proteomes" id="UP000199286"/>
    </source>
</evidence>
<dbReference type="EC" id="2.7.2.11" evidence="8"/>
<dbReference type="InterPro" id="IPR001048">
    <property type="entry name" value="Asp/Glu/Uridylate_kinase"/>
</dbReference>
<dbReference type="GO" id="GO:0005524">
    <property type="term" value="F:ATP binding"/>
    <property type="evidence" value="ECO:0007669"/>
    <property type="project" value="UniProtKB-KW"/>
</dbReference>
<accession>A0A1H3INN6</accession>
<evidence type="ECO:0000256" key="4">
    <source>
        <dbReference type="ARBA" id="ARBA00022679"/>
    </source>
</evidence>
<dbReference type="PROSITE" id="PS00902">
    <property type="entry name" value="GLUTAMATE_5_KINASE"/>
    <property type="match status" value="1"/>
</dbReference>
<evidence type="ECO:0000256" key="7">
    <source>
        <dbReference type="ARBA" id="ARBA00022840"/>
    </source>
</evidence>
<keyword evidence="4 8" id="KW-0808">Transferase</keyword>
<comment type="catalytic activity">
    <reaction evidence="8">
        <text>L-glutamate + ATP = L-glutamyl 5-phosphate + ADP</text>
        <dbReference type="Rhea" id="RHEA:14877"/>
        <dbReference type="ChEBI" id="CHEBI:29985"/>
        <dbReference type="ChEBI" id="CHEBI:30616"/>
        <dbReference type="ChEBI" id="CHEBI:58274"/>
        <dbReference type="ChEBI" id="CHEBI:456216"/>
        <dbReference type="EC" id="2.7.2.11"/>
    </reaction>
</comment>
<dbReference type="Gene3D" id="3.40.1160.10">
    <property type="entry name" value="Acetylglutamate kinase-like"/>
    <property type="match status" value="1"/>
</dbReference>
<dbReference type="GO" id="GO:0005829">
    <property type="term" value="C:cytosol"/>
    <property type="evidence" value="ECO:0007669"/>
    <property type="project" value="TreeGrafter"/>
</dbReference>
<dbReference type="Gene3D" id="2.30.130.10">
    <property type="entry name" value="PUA domain"/>
    <property type="match status" value="1"/>
</dbReference>
<evidence type="ECO:0000256" key="1">
    <source>
        <dbReference type="ARBA" id="ARBA00022490"/>
    </source>
</evidence>
<reference evidence="10 11" key="1">
    <citation type="submission" date="2016-10" db="EMBL/GenBank/DDBJ databases">
        <authorList>
            <person name="de Groot N.N."/>
        </authorList>
    </citation>
    <scope>NUCLEOTIDE SEQUENCE [LARGE SCALE GENOMIC DNA]</scope>
    <source>
        <strain evidence="10 11">DSM 26880</strain>
    </source>
</reference>
<feature type="binding site" evidence="8">
    <location>
        <position position="64"/>
    </location>
    <ligand>
        <name>substrate</name>
    </ligand>
</feature>
<dbReference type="InterPro" id="IPR015947">
    <property type="entry name" value="PUA-like_sf"/>
</dbReference>
<dbReference type="InterPro" id="IPR036974">
    <property type="entry name" value="PUA_sf"/>
</dbReference>
<keyword evidence="11" id="KW-1185">Reference proteome</keyword>
<keyword evidence="2 8" id="KW-0028">Amino-acid biosynthesis</keyword>
<dbReference type="STRING" id="321339.SAMN05444340_105185"/>
<name>A0A1H3INN6_9RHOB</name>
<dbReference type="RefSeq" id="WP_089882265.1">
    <property type="nucleotide sequence ID" value="NZ_FNPF01000005.1"/>
</dbReference>
<keyword evidence="5 8" id="KW-0547">Nucleotide-binding</keyword>
<evidence type="ECO:0000313" key="10">
    <source>
        <dbReference type="EMBL" id="SDY29396.1"/>
    </source>
</evidence>
<feature type="binding site" evidence="8">
    <location>
        <position position="163"/>
    </location>
    <ligand>
        <name>substrate</name>
    </ligand>
</feature>
<dbReference type="PIRSF" id="PIRSF000729">
    <property type="entry name" value="GK"/>
    <property type="match status" value="1"/>
</dbReference>
<dbReference type="GO" id="GO:0003723">
    <property type="term" value="F:RNA binding"/>
    <property type="evidence" value="ECO:0007669"/>
    <property type="project" value="InterPro"/>
</dbReference>
<comment type="caution">
    <text evidence="8">Lacks conserved residue(s) required for the propagation of feature annotation.</text>
</comment>
<keyword evidence="6 8" id="KW-0418">Kinase</keyword>
<dbReference type="OrthoDB" id="9804434at2"/>
<dbReference type="PANTHER" id="PTHR43654:SF1">
    <property type="entry name" value="ISOPENTENYL PHOSPHATE KINASE"/>
    <property type="match status" value="1"/>
</dbReference>
<proteinExistence type="inferred from homology"/>
<dbReference type="InterPro" id="IPR019797">
    <property type="entry name" value="Glutamate_5-kinase_CS"/>
</dbReference>
<dbReference type="CDD" id="cd21157">
    <property type="entry name" value="PUA_G5K"/>
    <property type="match status" value="1"/>
</dbReference>
<dbReference type="InterPro" id="IPR001057">
    <property type="entry name" value="Glu/AcGlu_kinase"/>
</dbReference>
<evidence type="ECO:0000256" key="6">
    <source>
        <dbReference type="ARBA" id="ARBA00022777"/>
    </source>
</evidence>
<dbReference type="SUPFAM" id="SSF53633">
    <property type="entry name" value="Carbamate kinase-like"/>
    <property type="match status" value="1"/>
</dbReference>
<feature type="binding site" evidence="8">
    <location>
        <position position="151"/>
    </location>
    <ligand>
        <name>substrate</name>
    </ligand>
</feature>
<dbReference type="GO" id="GO:0055129">
    <property type="term" value="P:L-proline biosynthetic process"/>
    <property type="evidence" value="ECO:0007669"/>
    <property type="project" value="UniProtKB-UniRule"/>
</dbReference>
<dbReference type="InterPro" id="IPR041739">
    <property type="entry name" value="G5K_ProB"/>
</dbReference>
<dbReference type="NCBIfam" id="TIGR01027">
    <property type="entry name" value="proB"/>
    <property type="match status" value="1"/>
</dbReference>
<comment type="function">
    <text evidence="8">Catalyzes the transfer of a phosphate group to glutamate to form L-glutamate 5-phosphate.</text>
</comment>
<comment type="pathway">
    <text evidence="8">Amino-acid biosynthesis; L-proline biosynthesis; L-glutamate 5-semialdehyde from L-glutamate: step 1/2.</text>
</comment>
<evidence type="ECO:0000256" key="2">
    <source>
        <dbReference type="ARBA" id="ARBA00022605"/>
    </source>
</evidence>
<dbReference type="PRINTS" id="PR00474">
    <property type="entry name" value="GLU5KINASE"/>
</dbReference>
<comment type="similarity">
    <text evidence="8">Belongs to the glutamate 5-kinase family.</text>
</comment>
<feature type="binding site" evidence="8">
    <location>
        <position position="23"/>
    </location>
    <ligand>
        <name>ATP</name>
        <dbReference type="ChEBI" id="CHEBI:30616"/>
    </ligand>
</feature>
<dbReference type="HAMAP" id="MF_00456">
    <property type="entry name" value="ProB"/>
    <property type="match status" value="1"/>
</dbReference>
<dbReference type="Proteomes" id="UP000199286">
    <property type="component" value="Unassembled WGS sequence"/>
</dbReference>
<sequence>MAALGDARPATATLADARRIVVKIGSALLVDAASGRLREDWLVSLAADVAALKARGAEVVLVSSGSIALGRGALGLPAGTLPLEQSQAAASVGQIRLARAYEQVMAPHGIVTGQVLVTLEDSASRRRYLNSRATLGTLLGLGALPIVNENDTVATDEIRYGDNDRLAAQVAATVGADLLVLLSDVDGLYTANPQIDPQARRLDVVDAITPEIEAMAGDAGSGLSKGGMKTKVMAARTATAAGCAMLIGLGAPMHPLRALQDGAPSTLFAPQLDPQAARKRWIAAMKTRGTLTVDEGAARALAGGRSLLPAGVRAVTGAFERGDPVAIRAADGATLGCGLVRYSASEARAIAGHQSADIEAILGYPGRAVLVHRDDMAL</sequence>
<evidence type="ECO:0000256" key="5">
    <source>
        <dbReference type="ARBA" id="ARBA00022741"/>
    </source>
</evidence>
<organism evidence="10 11">
    <name type="scientific">Citreimonas salinaria</name>
    <dbReference type="NCBI Taxonomy" id="321339"/>
    <lineage>
        <taxon>Bacteria</taxon>
        <taxon>Pseudomonadati</taxon>
        <taxon>Pseudomonadota</taxon>
        <taxon>Alphaproteobacteria</taxon>
        <taxon>Rhodobacterales</taxon>
        <taxon>Roseobacteraceae</taxon>
        <taxon>Citreimonas</taxon>
    </lineage>
</organism>
<dbReference type="EMBL" id="FNPF01000005">
    <property type="protein sequence ID" value="SDY29396.1"/>
    <property type="molecule type" value="Genomic_DNA"/>
</dbReference>
<dbReference type="SMART" id="SM00359">
    <property type="entry name" value="PUA"/>
    <property type="match status" value="1"/>
</dbReference>
<evidence type="ECO:0000256" key="3">
    <source>
        <dbReference type="ARBA" id="ARBA00022650"/>
    </source>
</evidence>
<dbReference type="AlphaFoldDB" id="A0A1H3INN6"/>
<keyword evidence="3 8" id="KW-0641">Proline biosynthesis</keyword>
<dbReference type="Pfam" id="PF01472">
    <property type="entry name" value="PUA"/>
    <property type="match status" value="1"/>
</dbReference>
<dbReference type="GO" id="GO:0004349">
    <property type="term" value="F:glutamate 5-kinase activity"/>
    <property type="evidence" value="ECO:0007669"/>
    <property type="project" value="UniProtKB-UniRule"/>
</dbReference>
<keyword evidence="7 8" id="KW-0067">ATP-binding</keyword>
<protein>
    <recommendedName>
        <fullName evidence="8">Glutamate 5-kinase</fullName>
        <ecNumber evidence="8">2.7.2.11</ecNumber>
    </recommendedName>
    <alternativeName>
        <fullName evidence="8">Gamma-glutamyl kinase</fullName>
        <shortName evidence="8">GK</shortName>
    </alternativeName>
</protein>
<dbReference type="UniPathway" id="UPA00098">
    <property type="reaction ID" value="UER00359"/>
</dbReference>
<dbReference type="SUPFAM" id="SSF88697">
    <property type="entry name" value="PUA domain-like"/>
    <property type="match status" value="1"/>
</dbReference>
<evidence type="ECO:0000259" key="9">
    <source>
        <dbReference type="SMART" id="SM00359"/>
    </source>
</evidence>
<dbReference type="PANTHER" id="PTHR43654">
    <property type="entry name" value="GLUTAMATE 5-KINASE"/>
    <property type="match status" value="1"/>
</dbReference>
<dbReference type="InterPro" id="IPR036393">
    <property type="entry name" value="AceGlu_kinase-like_sf"/>
</dbReference>
<dbReference type="CDD" id="cd04242">
    <property type="entry name" value="AAK_G5K_ProB"/>
    <property type="match status" value="1"/>
</dbReference>
<evidence type="ECO:0000256" key="8">
    <source>
        <dbReference type="HAMAP-Rule" id="MF_00456"/>
    </source>
</evidence>
<dbReference type="InterPro" id="IPR005715">
    <property type="entry name" value="Glu_5kinase/COase_Synthase"/>
</dbReference>
<dbReference type="InterPro" id="IPR002478">
    <property type="entry name" value="PUA"/>
</dbReference>
<comment type="subcellular location">
    <subcellularLocation>
        <location evidence="8">Cytoplasm</location>
    </subcellularLocation>
</comment>
<keyword evidence="1 8" id="KW-0963">Cytoplasm</keyword>
<dbReference type="FunFam" id="3.40.1160.10:FF:000018">
    <property type="entry name" value="Glutamate 5-kinase"/>
    <property type="match status" value="1"/>
</dbReference>
<dbReference type="InterPro" id="IPR011529">
    <property type="entry name" value="Glu_5kinase"/>
</dbReference>
<gene>
    <name evidence="8" type="primary">proB</name>
    <name evidence="10" type="ORF">SAMN05444340_105185</name>
</gene>
<dbReference type="Pfam" id="PF00696">
    <property type="entry name" value="AA_kinase"/>
    <property type="match status" value="1"/>
</dbReference>
<feature type="binding site" evidence="8">
    <location>
        <begin position="183"/>
        <end position="184"/>
    </location>
    <ligand>
        <name>ATP</name>
        <dbReference type="ChEBI" id="CHEBI:30616"/>
    </ligand>
</feature>